<dbReference type="Pfam" id="PF13191">
    <property type="entry name" value="AAA_16"/>
    <property type="match status" value="1"/>
</dbReference>
<keyword evidence="2" id="KW-0547">Nucleotide-binding</keyword>
<organism evidence="2 3">
    <name type="scientific">Sphingomonas ginkgonis</name>
    <dbReference type="NCBI Taxonomy" id="2315330"/>
    <lineage>
        <taxon>Bacteria</taxon>
        <taxon>Pseudomonadati</taxon>
        <taxon>Pseudomonadota</taxon>
        <taxon>Alphaproteobacteria</taxon>
        <taxon>Sphingomonadales</taxon>
        <taxon>Sphingomonadaceae</taxon>
        <taxon>Sphingomonas</taxon>
    </lineage>
</organism>
<sequence length="439" mass="48079">MKWYSTVTQFAAERFNNAGDPDSNVETPPLAAAPVAEDILPMARPAEPGTALASLARMGESRLDRIYTAFDVSQPVGEPGDLRGREDEVEALLSGVLYRRNHGIVSGPRGSGKTSLVRVFGMYADQQGIVVLYSACDDGTTFGQLMRSYLEQIPFSSVDADAVKAFEQRVLEFDTDSTPHQAVTIMSMVRYSQVIVVLDEFDRISDPDLHWKLSSLFKLISDARLPVRFVLVGGRSVFADVVQGHPSLIRHVTRVSTSPLTAESIDALLDQCSSRCGMSFDQDARTMLERVSCGSPYHARLFGMHSAICADQQGDTVITEVHVISGLRQAFVEWASFNEEDAAIFRALAAGRSGNPGPYVKVARRLAFGGEADHVDGRDHTLPTIEPGLVEGFGKALVIDGESVSFRDSTAPEFFIALVELVHRDTLKERPARKDRQNV</sequence>
<evidence type="ECO:0000313" key="2">
    <source>
        <dbReference type="EMBL" id="RST32019.1"/>
    </source>
</evidence>
<dbReference type="OrthoDB" id="7209686at2"/>
<dbReference type="Gene3D" id="3.40.50.300">
    <property type="entry name" value="P-loop containing nucleotide triphosphate hydrolases"/>
    <property type="match status" value="1"/>
</dbReference>
<dbReference type="InterPro" id="IPR027417">
    <property type="entry name" value="P-loop_NTPase"/>
</dbReference>
<dbReference type="PANTHER" id="PTHR34301:SF8">
    <property type="entry name" value="ATPASE DOMAIN-CONTAINING PROTEIN"/>
    <property type="match status" value="1"/>
</dbReference>
<dbReference type="Proteomes" id="UP000274661">
    <property type="component" value="Unassembled WGS sequence"/>
</dbReference>
<dbReference type="InterPro" id="IPR041664">
    <property type="entry name" value="AAA_16"/>
</dbReference>
<dbReference type="PANTHER" id="PTHR34301">
    <property type="entry name" value="DNA-BINDING PROTEIN-RELATED"/>
    <property type="match status" value="1"/>
</dbReference>
<protein>
    <submittedName>
        <fullName evidence="2">ATP-binding protein</fullName>
    </submittedName>
</protein>
<reference evidence="2 3" key="1">
    <citation type="submission" date="2018-12" db="EMBL/GenBank/DDBJ databases">
        <title>Sphingomonas sp. HMF7854 Genome sequencing and assembly.</title>
        <authorList>
            <person name="Cha I."/>
            <person name="Kang H."/>
            <person name="Kim H."/>
            <person name="Kang J."/>
            <person name="Joh K."/>
        </authorList>
    </citation>
    <scope>NUCLEOTIDE SEQUENCE [LARGE SCALE GENOMIC DNA]</scope>
    <source>
        <strain evidence="2 3">HMF7854</strain>
    </source>
</reference>
<dbReference type="AlphaFoldDB" id="A0A3R9WQP4"/>
<comment type="caution">
    <text evidence="2">The sequence shown here is derived from an EMBL/GenBank/DDBJ whole genome shotgun (WGS) entry which is preliminary data.</text>
</comment>
<keyword evidence="3" id="KW-1185">Reference proteome</keyword>
<evidence type="ECO:0000259" key="1">
    <source>
        <dbReference type="Pfam" id="PF13191"/>
    </source>
</evidence>
<dbReference type="EMBL" id="RWJF01000001">
    <property type="protein sequence ID" value="RST32019.1"/>
    <property type="molecule type" value="Genomic_DNA"/>
</dbReference>
<keyword evidence="2" id="KW-0067">ATP-binding</keyword>
<accession>A0A3R9WQP4</accession>
<name>A0A3R9WQP4_9SPHN</name>
<gene>
    <name evidence="2" type="ORF">HMF7854_15100</name>
</gene>
<feature type="domain" description="Orc1-like AAA ATPase" evidence="1">
    <location>
        <begin position="82"/>
        <end position="228"/>
    </location>
</feature>
<proteinExistence type="predicted"/>
<evidence type="ECO:0000313" key="3">
    <source>
        <dbReference type="Proteomes" id="UP000274661"/>
    </source>
</evidence>
<dbReference type="GO" id="GO:0005524">
    <property type="term" value="F:ATP binding"/>
    <property type="evidence" value="ECO:0007669"/>
    <property type="project" value="UniProtKB-KW"/>
</dbReference>
<dbReference type="SUPFAM" id="SSF52540">
    <property type="entry name" value="P-loop containing nucleoside triphosphate hydrolases"/>
    <property type="match status" value="1"/>
</dbReference>